<sequence>MDTMLLKRTRHTEHAAQACIRCVEDTRGDEGGHDSPLLIASELIRNLHQDAVVDGQFWFVDDRADQQQRNAAIGAWPLWISERARNDERPLFYLTQSPTSRHLSMLTAQTAERGIILNDIESSPSRWAKGAHPWLPLWLASNRQCMPFDPACGEEVKAIVAGALHDLYMKGEPGFCYLTLHGEPIETFRCDRTQAYLGMYRLSEPRASQPHVRLLGAGLVLREVRAAAQLLKDDWGVESEVWSCPSYTRLARDAADAQRWNASLGSCARRTSHLHACLNRNRQPVVAVTAYAEFVAAQLGAYLDAPFAVLGADTFAPNRCPDRRWIAYRALNALSQQGQFAGADLARALDLYGLGELVPPRAHAGGASA</sequence>
<dbReference type="InterPro" id="IPR055152">
    <property type="entry name" value="Transketolase-like_C_2"/>
</dbReference>
<dbReference type="Gene3D" id="3.40.50.920">
    <property type="match status" value="1"/>
</dbReference>
<name>A0A0B6RJX6_BURPL</name>
<evidence type="ECO:0000259" key="1">
    <source>
        <dbReference type="Pfam" id="PF22613"/>
    </source>
</evidence>
<proteinExistence type="predicted"/>
<dbReference type="Proteomes" id="UP000031838">
    <property type="component" value="Chromosome 1"/>
</dbReference>
<organism evidence="2 3">
    <name type="scientific">Burkholderia plantarii</name>
    <dbReference type="NCBI Taxonomy" id="41899"/>
    <lineage>
        <taxon>Bacteria</taxon>
        <taxon>Pseudomonadati</taxon>
        <taxon>Pseudomonadota</taxon>
        <taxon>Betaproteobacteria</taxon>
        <taxon>Burkholderiales</taxon>
        <taxon>Burkholderiaceae</taxon>
        <taxon>Burkholderia</taxon>
    </lineage>
</organism>
<gene>
    <name evidence="2" type="primary">pdhA2</name>
    <name evidence="2" type="ORF">BGL_1c11050</name>
</gene>
<dbReference type="KEGG" id="bgp:BGL_1c11050"/>
<reference evidence="2 3" key="2">
    <citation type="journal article" date="2016" name="Appl. Microbiol. Biotechnol.">
        <title>Mutations improving production and secretion of extracellular lipase by Burkholderia glumae PG1.</title>
        <authorList>
            <person name="Knapp A."/>
            <person name="Voget S."/>
            <person name="Gao R."/>
            <person name="Zaburannyi N."/>
            <person name="Krysciak D."/>
            <person name="Breuer M."/>
            <person name="Hauer B."/>
            <person name="Streit W.R."/>
            <person name="Muller R."/>
            <person name="Daniel R."/>
            <person name="Jaeger K.E."/>
        </authorList>
    </citation>
    <scope>NUCLEOTIDE SEQUENCE [LARGE SCALE GENOMIC DNA]</scope>
    <source>
        <strain evidence="2 3">PG1</strain>
    </source>
</reference>
<dbReference type="EC" id="1.2.4.1" evidence="2"/>
<dbReference type="Pfam" id="PF22613">
    <property type="entry name" value="Transketolase_C_1"/>
    <property type="match status" value="1"/>
</dbReference>
<keyword evidence="2" id="KW-0670">Pyruvate</keyword>
<dbReference type="GO" id="GO:0004739">
    <property type="term" value="F:pyruvate dehydrogenase (acetyl-transferring) activity"/>
    <property type="evidence" value="ECO:0007669"/>
    <property type="project" value="UniProtKB-EC"/>
</dbReference>
<dbReference type="PANTHER" id="PTHR43825:SF3">
    <property type="entry name" value="PYRUVATE DEHYDROGENASE E1 COMPONENT"/>
    <property type="match status" value="1"/>
</dbReference>
<evidence type="ECO:0000313" key="3">
    <source>
        <dbReference type="Proteomes" id="UP000031838"/>
    </source>
</evidence>
<dbReference type="EMBL" id="CP002580">
    <property type="protein sequence ID" value="AJK45627.1"/>
    <property type="molecule type" value="Genomic_DNA"/>
</dbReference>
<keyword evidence="2" id="KW-0560">Oxidoreductase</keyword>
<protein>
    <submittedName>
        <fullName evidence="2">Pyruvate dehydrogenase E1 component PdhA</fullName>
        <ecNumber evidence="2">1.2.4.1</ecNumber>
    </submittedName>
</protein>
<accession>A0A0B6RJX6</accession>
<dbReference type="AlphaFoldDB" id="A0A0B6RJX6"/>
<evidence type="ECO:0000313" key="2">
    <source>
        <dbReference type="EMBL" id="AJK45627.1"/>
    </source>
</evidence>
<dbReference type="PANTHER" id="PTHR43825">
    <property type="entry name" value="PYRUVATE DEHYDROGENASE E1 COMPONENT"/>
    <property type="match status" value="1"/>
</dbReference>
<dbReference type="SUPFAM" id="SSF52922">
    <property type="entry name" value="TK C-terminal domain-like"/>
    <property type="match status" value="1"/>
</dbReference>
<dbReference type="HOGENOM" id="CLU_063625_1_0_4"/>
<dbReference type="InterPro" id="IPR051157">
    <property type="entry name" value="PDH/Transketolase"/>
</dbReference>
<reference evidence="3" key="1">
    <citation type="submission" date="2011-03" db="EMBL/GenBank/DDBJ databases">
        <authorList>
            <person name="Voget S."/>
            <person name="Streit W.R."/>
            <person name="Jaeger K.E."/>
            <person name="Daniel R."/>
        </authorList>
    </citation>
    <scope>NUCLEOTIDE SEQUENCE [LARGE SCALE GENOMIC DNA]</scope>
    <source>
        <strain evidence="3">PG1</strain>
    </source>
</reference>
<dbReference type="RefSeq" id="WP_042624322.1">
    <property type="nucleotide sequence ID" value="NZ_CP002580.1"/>
</dbReference>
<keyword evidence="3" id="KW-1185">Reference proteome</keyword>
<feature type="domain" description="Transketolase-like C-terminal" evidence="1">
    <location>
        <begin position="198"/>
        <end position="315"/>
    </location>
</feature>
<dbReference type="InterPro" id="IPR009014">
    <property type="entry name" value="Transketo_C/PFOR_II"/>
</dbReference>